<keyword evidence="3" id="KW-1185">Reference proteome</keyword>
<feature type="transmembrane region" description="Helical" evidence="1">
    <location>
        <begin position="138"/>
        <end position="158"/>
    </location>
</feature>
<proteinExistence type="predicted"/>
<feature type="transmembrane region" description="Helical" evidence="1">
    <location>
        <begin position="164"/>
        <end position="183"/>
    </location>
</feature>
<evidence type="ECO:0000313" key="2">
    <source>
        <dbReference type="EMBL" id="MDG5975554.1"/>
    </source>
</evidence>
<feature type="transmembrane region" description="Helical" evidence="1">
    <location>
        <begin position="12"/>
        <end position="34"/>
    </location>
</feature>
<organism evidence="2 3">
    <name type="scientific">Hydrogenophaga taeniospiralis CCUG 15921</name>
    <dbReference type="NCBI Taxonomy" id="1281780"/>
    <lineage>
        <taxon>Bacteria</taxon>
        <taxon>Pseudomonadati</taxon>
        <taxon>Pseudomonadota</taxon>
        <taxon>Betaproteobacteria</taxon>
        <taxon>Burkholderiales</taxon>
        <taxon>Comamonadaceae</taxon>
        <taxon>Hydrogenophaga</taxon>
    </lineage>
</organism>
<gene>
    <name evidence="2" type="ORF">H010_09851</name>
</gene>
<evidence type="ECO:0000313" key="3">
    <source>
        <dbReference type="Proteomes" id="UP001152876"/>
    </source>
</evidence>
<dbReference type="AlphaFoldDB" id="A0A9X4NRY6"/>
<sequence length="390" mass="39670">MSPHHDLKMFPAQVAAALAIGTIAVLMVGVQPILLGELVEARQVSLEGVGIVAMAEIIMLGLGVVLGDALLPGARLRLITIVAALCAAGLDGLTLLATGDGAMTGVRAAAGLAEGVLIWGTTGVVVRTASPARVGGIFFVAQTLAQALLGAVLANAIIPRWGWPGGFVALGLLALLPCLLAFLQPARLTPLAPPAVSGFRWSAATLLPLAVVFLQLATLGSFWAYLEPLGKAAGFDARAAQTLIAAVLAMQVVGGSVAALAVRRLPVVPTLVACSVLLAALTATIHQLPAGSTRDFALACALFGFVWLFMLPFHIGLAFRADPSGRLAGLVPAAQLLGSAFGPLTASFIIEAENASGVPLLSTGFAMAAAALLLLTRRRAGAVTRMEGAR</sequence>
<feature type="transmembrane region" description="Helical" evidence="1">
    <location>
        <begin position="105"/>
        <end position="126"/>
    </location>
</feature>
<feature type="transmembrane region" description="Helical" evidence="1">
    <location>
        <begin position="78"/>
        <end position="99"/>
    </location>
</feature>
<feature type="transmembrane region" description="Helical" evidence="1">
    <location>
        <begin position="296"/>
        <end position="315"/>
    </location>
</feature>
<dbReference type="OrthoDB" id="5995417at2"/>
<feature type="transmembrane region" description="Helical" evidence="1">
    <location>
        <begin position="267"/>
        <end position="290"/>
    </location>
</feature>
<keyword evidence="1" id="KW-0812">Transmembrane</keyword>
<evidence type="ECO:0008006" key="4">
    <source>
        <dbReference type="Google" id="ProtNLM"/>
    </source>
</evidence>
<dbReference type="Gene3D" id="1.20.1250.20">
    <property type="entry name" value="MFS general substrate transporter like domains"/>
    <property type="match status" value="1"/>
</dbReference>
<accession>A0A9X4NRY6</accession>
<dbReference type="Proteomes" id="UP001152876">
    <property type="component" value="Unassembled WGS sequence"/>
</dbReference>
<feature type="transmembrane region" description="Helical" evidence="1">
    <location>
        <begin position="204"/>
        <end position="226"/>
    </location>
</feature>
<keyword evidence="1" id="KW-0472">Membrane</keyword>
<evidence type="ECO:0000256" key="1">
    <source>
        <dbReference type="SAM" id="Phobius"/>
    </source>
</evidence>
<feature type="transmembrane region" description="Helical" evidence="1">
    <location>
        <begin position="238"/>
        <end position="260"/>
    </location>
</feature>
<dbReference type="RefSeq" id="WP_068171200.1">
    <property type="nucleotide sequence ID" value="NZ_AOGK01000007.1"/>
</dbReference>
<reference evidence="2" key="1">
    <citation type="submission" date="2013-01" db="EMBL/GenBank/DDBJ databases">
        <title>Genome draft of Hydrogenophaga taeniospiralis 2K1.</title>
        <authorList>
            <person name="Gomila M."/>
            <person name="Lalucat J."/>
        </authorList>
    </citation>
    <scope>NUCLEOTIDE SEQUENCE</scope>
    <source>
        <strain evidence="2">CCUG 15921</strain>
    </source>
</reference>
<protein>
    <recommendedName>
        <fullName evidence="4">MFS transporter</fullName>
    </recommendedName>
</protein>
<dbReference type="InterPro" id="IPR036259">
    <property type="entry name" value="MFS_trans_sf"/>
</dbReference>
<comment type="caution">
    <text evidence="2">The sequence shown here is derived from an EMBL/GenBank/DDBJ whole genome shotgun (WGS) entry which is preliminary data.</text>
</comment>
<keyword evidence="1" id="KW-1133">Transmembrane helix</keyword>
<name>A0A9X4NRY6_9BURK</name>
<dbReference type="SUPFAM" id="SSF103473">
    <property type="entry name" value="MFS general substrate transporter"/>
    <property type="match status" value="1"/>
</dbReference>
<feature type="transmembrane region" description="Helical" evidence="1">
    <location>
        <begin position="327"/>
        <end position="350"/>
    </location>
</feature>
<feature type="transmembrane region" description="Helical" evidence="1">
    <location>
        <begin position="46"/>
        <end position="66"/>
    </location>
</feature>
<dbReference type="EMBL" id="AOGK01000007">
    <property type="protein sequence ID" value="MDG5975554.1"/>
    <property type="molecule type" value="Genomic_DNA"/>
</dbReference>
<feature type="transmembrane region" description="Helical" evidence="1">
    <location>
        <begin position="356"/>
        <end position="376"/>
    </location>
</feature>